<dbReference type="PANTHER" id="PTHR10612">
    <property type="entry name" value="APOLIPOPROTEIN D"/>
    <property type="match status" value="1"/>
</dbReference>
<keyword evidence="5" id="KW-0325">Glycoprotein</keyword>
<dbReference type="SUPFAM" id="SSF50814">
    <property type="entry name" value="Lipocalins"/>
    <property type="match status" value="1"/>
</dbReference>
<name>A0ABM0JPI2_APLCA</name>
<keyword evidence="3 7" id="KW-0732">Signal</keyword>
<dbReference type="Proteomes" id="UP000694888">
    <property type="component" value="Unplaced"/>
</dbReference>
<protein>
    <recommendedName>
        <fullName evidence="2">Apolipoprotein D</fullName>
    </recommendedName>
</protein>
<proteinExistence type="inferred from homology"/>
<feature type="signal peptide" evidence="7">
    <location>
        <begin position="1"/>
        <end position="23"/>
    </location>
</feature>
<evidence type="ECO:0000256" key="2">
    <source>
        <dbReference type="ARBA" id="ARBA00019890"/>
    </source>
</evidence>
<evidence type="ECO:0000256" key="7">
    <source>
        <dbReference type="PIRNR" id="PIRNR036893"/>
    </source>
</evidence>
<dbReference type="InterPro" id="IPR012674">
    <property type="entry name" value="Calycin"/>
</dbReference>
<dbReference type="Pfam" id="PF08212">
    <property type="entry name" value="Lipocalin_2"/>
    <property type="match status" value="1"/>
</dbReference>
<reference evidence="10" key="1">
    <citation type="submission" date="2025-08" db="UniProtKB">
        <authorList>
            <consortium name="RefSeq"/>
        </authorList>
    </citation>
    <scope>IDENTIFICATION</scope>
</reference>
<dbReference type="PROSITE" id="PS00213">
    <property type="entry name" value="LIPOCALIN"/>
    <property type="match status" value="1"/>
</dbReference>
<comment type="similarity">
    <text evidence="1 7">Belongs to the calycin superfamily. Lipocalin family.</text>
</comment>
<evidence type="ECO:0000256" key="5">
    <source>
        <dbReference type="ARBA" id="ARBA00023180"/>
    </source>
</evidence>
<dbReference type="InterPro" id="IPR000566">
    <property type="entry name" value="Lipocln_cytosolic_FA-bd_dom"/>
</dbReference>
<keyword evidence="6" id="KW-0873">Pyrrolidone carboxylic acid</keyword>
<sequence length="204" mass="22271">MASRQGLLSVVTLLCVGATTLDAASLALKPGQCPSVTTQATLDVSKYLGLWYEIQRFPIVFERGTCITAEYSLKPNGRVKVDNRFLEKGVVNQAIGEAYQQDPVNKPAVLSVSFRVGSRPALYNIIETDYSTHTLIYSCENFGSTLHVEFAWILSRTRSLNATTVQRLETKLGSFGIDTKQFLVTDQTGCSNVTAPITDSPLVG</sequence>
<gene>
    <name evidence="10" type="primary">LOC101863899</name>
</gene>
<dbReference type="InterPro" id="IPR022271">
    <property type="entry name" value="Lipocalin_ApoD"/>
</dbReference>
<organism evidence="9 10">
    <name type="scientific">Aplysia californica</name>
    <name type="common">California sea hare</name>
    <dbReference type="NCBI Taxonomy" id="6500"/>
    <lineage>
        <taxon>Eukaryota</taxon>
        <taxon>Metazoa</taxon>
        <taxon>Spiralia</taxon>
        <taxon>Lophotrochozoa</taxon>
        <taxon>Mollusca</taxon>
        <taxon>Gastropoda</taxon>
        <taxon>Heterobranchia</taxon>
        <taxon>Euthyneura</taxon>
        <taxon>Tectipleura</taxon>
        <taxon>Aplysiida</taxon>
        <taxon>Aplysioidea</taxon>
        <taxon>Aplysiidae</taxon>
        <taxon>Aplysia</taxon>
    </lineage>
</organism>
<evidence type="ECO:0000256" key="6">
    <source>
        <dbReference type="ARBA" id="ARBA00023283"/>
    </source>
</evidence>
<accession>A0ABM0JPI2</accession>
<dbReference type="PRINTS" id="PR01219">
    <property type="entry name" value="APOLIPOPROTD"/>
</dbReference>
<feature type="chain" id="PRO_5045015031" description="Apolipoprotein D" evidence="7">
    <location>
        <begin position="24"/>
        <end position="204"/>
    </location>
</feature>
<dbReference type="InterPro" id="IPR002969">
    <property type="entry name" value="ApolipopD"/>
</dbReference>
<evidence type="ECO:0000259" key="8">
    <source>
        <dbReference type="Pfam" id="PF08212"/>
    </source>
</evidence>
<dbReference type="RefSeq" id="XP_005098509.1">
    <property type="nucleotide sequence ID" value="XM_005098452.3"/>
</dbReference>
<dbReference type="InterPro" id="IPR022272">
    <property type="entry name" value="Lipocalin_CS"/>
</dbReference>
<keyword evidence="9" id="KW-1185">Reference proteome</keyword>
<evidence type="ECO:0000313" key="10">
    <source>
        <dbReference type="RefSeq" id="XP_005098509.1"/>
    </source>
</evidence>
<evidence type="ECO:0000256" key="1">
    <source>
        <dbReference type="ARBA" id="ARBA00006889"/>
    </source>
</evidence>
<evidence type="ECO:0000256" key="3">
    <source>
        <dbReference type="ARBA" id="ARBA00022729"/>
    </source>
</evidence>
<dbReference type="PIRSF" id="PIRSF036893">
    <property type="entry name" value="Lipocalin_ApoD"/>
    <property type="match status" value="1"/>
</dbReference>
<dbReference type="GeneID" id="101863899"/>
<evidence type="ECO:0000313" key="9">
    <source>
        <dbReference type="Proteomes" id="UP000694888"/>
    </source>
</evidence>
<dbReference type="CDD" id="cd19437">
    <property type="entry name" value="lipocalin_apoD-like"/>
    <property type="match status" value="1"/>
</dbReference>
<evidence type="ECO:0000256" key="4">
    <source>
        <dbReference type="ARBA" id="ARBA00023121"/>
    </source>
</evidence>
<dbReference type="Gene3D" id="2.40.128.20">
    <property type="match status" value="1"/>
</dbReference>
<keyword evidence="4" id="KW-0446">Lipid-binding</keyword>
<feature type="domain" description="Lipocalin/cytosolic fatty-acid binding" evidence="8">
    <location>
        <begin position="42"/>
        <end position="186"/>
    </location>
</feature>
<dbReference type="PANTHER" id="PTHR10612:SF34">
    <property type="entry name" value="APOLIPOPROTEIN D"/>
    <property type="match status" value="1"/>
</dbReference>